<reference evidence="1 2" key="1">
    <citation type="journal article" date="2022" name="bioRxiv">
        <title>The genome of the oomycete Peronosclerospora sorghi, a cosmopolitan pathogen of maize and sorghum, is inflated with dispersed pseudogenes.</title>
        <authorList>
            <person name="Fletcher K."/>
            <person name="Martin F."/>
            <person name="Isakeit T."/>
            <person name="Cavanaugh K."/>
            <person name="Magill C."/>
            <person name="Michelmore R."/>
        </authorList>
    </citation>
    <scope>NUCLEOTIDE SEQUENCE [LARGE SCALE GENOMIC DNA]</scope>
    <source>
        <strain evidence="1">P6</strain>
    </source>
</reference>
<accession>A0ACC0WPX4</accession>
<sequence>MMDIHPRTRIQSSRPLFSARNDVLKVRKTSEKVFLKVRREETLLLLSEARSSLRKKLMVYLWMVPTGSGAQQTEMPGKIERSSRIAEEEQNSSDVNADAHADHADDAHASIYRGSSCGNCQCSGIFDAPTPTLDADDVIDAGKMDSAYVAAIDFIPMAKLRQCITAAHAVSVIPTYSRK</sequence>
<protein>
    <submittedName>
        <fullName evidence="1">Uncharacterized protein</fullName>
    </submittedName>
</protein>
<organism evidence="1 2">
    <name type="scientific">Peronosclerospora sorghi</name>
    <dbReference type="NCBI Taxonomy" id="230839"/>
    <lineage>
        <taxon>Eukaryota</taxon>
        <taxon>Sar</taxon>
        <taxon>Stramenopiles</taxon>
        <taxon>Oomycota</taxon>
        <taxon>Peronosporomycetes</taxon>
        <taxon>Peronosporales</taxon>
        <taxon>Peronosporaceae</taxon>
        <taxon>Peronosclerospora</taxon>
    </lineage>
</organism>
<proteinExistence type="predicted"/>
<gene>
    <name evidence="1" type="ORF">PsorP6_015836</name>
</gene>
<name>A0ACC0WPX4_9STRA</name>
<evidence type="ECO:0000313" key="1">
    <source>
        <dbReference type="EMBL" id="KAI9920104.1"/>
    </source>
</evidence>
<dbReference type="Proteomes" id="UP001163321">
    <property type="component" value="Chromosome 10"/>
</dbReference>
<keyword evidence="2" id="KW-1185">Reference proteome</keyword>
<evidence type="ECO:0000313" key="2">
    <source>
        <dbReference type="Proteomes" id="UP001163321"/>
    </source>
</evidence>
<comment type="caution">
    <text evidence="1">The sequence shown here is derived from an EMBL/GenBank/DDBJ whole genome shotgun (WGS) entry which is preliminary data.</text>
</comment>
<dbReference type="EMBL" id="CM047589">
    <property type="protein sequence ID" value="KAI9920104.1"/>
    <property type="molecule type" value="Genomic_DNA"/>
</dbReference>